<feature type="coiled-coil region" evidence="1">
    <location>
        <begin position="14"/>
        <end position="64"/>
    </location>
</feature>
<organism evidence="3">
    <name type="scientific">viral metagenome</name>
    <dbReference type="NCBI Taxonomy" id="1070528"/>
    <lineage>
        <taxon>unclassified sequences</taxon>
        <taxon>metagenomes</taxon>
        <taxon>organismal metagenomes</taxon>
    </lineage>
</organism>
<sequence>MQARMQILQEVNRVTQLFRMLAKLNEEIAKYQRLLRIATRPDQVQFLNAEIQKKTLVRAELQAEYNTLTQSMRNTLPALSHPSPSAAPRRKNANNTKNVRTTRRWGCEGGVCGWLFGSKTRNLRSKAPNAAAQAAEVATVQASQAARAARLAQAAAARAAEQAAINAEVNAMAATLPRGPPLEGANAQLAAQVAQLEAEAAAEAQYGSLGPEHNAVQEELKRGTQRVQEFSNILSGVRRRGGKRKSSKLRKTKAKAKNSRRHRH</sequence>
<evidence type="ECO:0000313" key="3">
    <source>
        <dbReference type="EMBL" id="QHS81096.1"/>
    </source>
</evidence>
<feature type="compositionally biased region" description="Low complexity" evidence="2">
    <location>
        <begin position="76"/>
        <end position="87"/>
    </location>
</feature>
<name>A0A6C0ANB5_9ZZZZ</name>
<feature type="region of interest" description="Disordered" evidence="2">
    <location>
        <begin position="75"/>
        <end position="96"/>
    </location>
</feature>
<evidence type="ECO:0000256" key="1">
    <source>
        <dbReference type="SAM" id="Coils"/>
    </source>
</evidence>
<dbReference type="EMBL" id="MN740729">
    <property type="protein sequence ID" value="QHS81096.1"/>
    <property type="molecule type" value="Genomic_DNA"/>
</dbReference>
<feature type="compositionally biased region" description="Basic residues" evidence="2">
    <location>
        <begin position="237"/>
        <end position="264"/>
    </location>
</feature>
<reference evidence="3" key="1">
    <citation type="journal article" date="2020" name="Nature">
        <title>Giant virus diversity and host interactions through global metagenomics.</title>
        <authorList>
            <person name="Schulz F."/>
            <person name="Roux S."/>
            <person name="Paez-Espino D."/>
            <person name="Jungbluth S."/>
            <person name="Walsh D.A."/>
            <person name="Denef V.J."/>
            <person name="McMahon K.D."/>
            <person name="Konstantinidis K.T."/>
            <person name="Eloe-Fadrosh E.A."/>
            <person name="Kyrpides N.C."/>
            <person name="Woyke T."/>
        </authorList>
    </citation>
    <scope>NUCLEOTIDE SEQUENCE</scope>
    <source>
        <strain evidence="3">GVMAG-S-1101161-73</strain>
    </source>
</reference>
<feature type="region of interest" description="Disordered" evidence="2">
    <location>
        <begin position="234"/>
        <end position="264"/>
    </location>
</feature>
<dbReference type="AlphaFoldDB" id="A0A6C0ANB5"/>
<keyword evidence="1" id="KW-0175">Coiled coil</keyword>
<proteinExistence type="predicted"/>
<protein>
    <submittedName>
        <fullName evidence="3">Uncharacterized protein</fullName>
    </submittedName>
</protein>
<evidence type="ECO:0000256" key="2">
    <source>
        <dbReference type="SAM" id="MobiDB-lite"/>
    </source>
</evidence>
<accession>A0A6C0ANB5</accession>